<dbReference type="AlphaFoldDB" id="A0A7D9H0B7"/>
<evidence type="ECO:0000313" key="1">
    <source>
        <dbReference type="EMBL" id="KAF6007500.1"/>
    </source>
</evidence>
<evidence type="ECO:0000313" key="4">
    <source>
        <dbReference type="Proteomes" id="UP000568158"/>
    </source>
</evidence>
<dbReference type="EMBL" id="JABCYN010000041">
    <property type="protein sequence ID" value="KAF6007500.1"/>
    <property type="molecule type" value="Genomic_DNA"/>
</dbReference>
<accession>A0A7D9H0B7</accession>
<evidence type="ECO:0000313" key="2">
    <source>
        <dbReference type="EMBL" id="VUG18380.1"/>
    </source>
</evidence>
<dbReference type="EMBL" id="CABFWN010000003">
    <property type="protein sequence ID" value="VUG18380.1"/>
    <property type="molecule type" value="Genomic_DNA"/>
</dbReference>
<name>A0A7D9H0B7_DEKBR</name>
<reference evidence="1 4" key="2">
    <citation type="journal article" date="2020" name="Appl. Microbiol. Biotechnol.">
        <title>Targeted gene deletion in Brettanomyces bruxellensis with an expression-free CRISPR-Cas9 system.</title>
        <authorList>
            <person name="Varela C."/>
            <person name="Bartel C."/>
            <person name="Onetto C."/>
            <person name="Borneman A."/>
        </authorList>
    </citation>
    <scope>NUCLEOTIDE SEQUENCE [LARGE SCALE GENOMIC DNA]</scope>
    <source>
        <strain evidence="1 4">AWRI1613</strain>
    </source>
</reference>
<dbReference type="Proteomes" id="UP000568158">
    <property type="component" value="Unassembled WGS sequence"/>
</dbReference>
<sequence length="181" mass="20440">MISNSTNDIFDSELLLRPEEHFYKKGYEEGKSQPTEDDHREGKELGIQTGFQRFIVVGALREIAEFLHEQILVARTANPTSAFIILNGRKKTYVRLQKQVSEVIQLLNSFIDSKSGLVVASNSDEDVENFKKTFKQARAKIRSLCSITGYGKMYSEVEKNCLLVGKKIPVSDISGTTDDSW</sequence>
<proteinExistence type="predicted"/>
<dbReference type="InterPro" id="IPR052436">
    <property type="entry name" value="LTO1_adapter"/>
</dbReference>
<dbReference type="Proteomes" id="UP000478008">
    <property type="component" value="Unassembled WGS sequence"/>
</dbReference>
<dbReference type="PANTHER" id="PTHR28532">
    <property type="entry name" value="GEO13458P1"/>
    <property type="match status" value="1"/>
</dbReference>
<organism evidence="2 3">
    <name type="scientific">Dekkera bruxellensis</name>
    <name type="common">Brettanomyces custersii</name>
    <dbReference type="NCBI Taxonomy" id="5007"/>
    <lineage>
        <taxon>Eukaryota</taxon>
        <taxon>Fungi</taxon>
        <taxon>Dikarya</taxon>
        <taxon>Ascomycota</taxon>
        <taxon>Saccharomycotina</taxon>
        <taxon>Pichiomycetes</taxon>
        <taxon>Pichiales</taxon>
        <taxon>Pichiaceae</taxon>
        <taxon>Brettanomyces</taxon>
    </lineage>
</organism>
<reference evidence="2 3" key="1">
    <citation type="submission" date="2019-07" db="EMBL/GenBank/DDBJ databases">
        <authorList>
            <person name="Friedrich A."/>
            <person name="Schacherer J."/>
        </authorList>
    </citation>
    <scope>NUCLEOTIDE SEQUENCE [LARGE SCALE GENOMIC DNA]</scope>
</reference>
<evidence type="ECO:0000313" key="3">
    <source>
        <dbReference type="Proteomes" id="UP000478008"/>
    </source>
</evidence>
<keyword evidence="3" id="KW-1185">Reference proteome</keyword>
<dbReference type="PANTHER" id="PTHR28532:SF1">
    <property type="entry name" value="ORAL CANCER OVEREXPRESSED 1"/>
    <property type="match status" value="1"/>
</dbReference>
<protein>
    <submittedName>
        <fullName evidence="2">DEBR0S3_09208g1_1</fullName>
    </submittedName>
</protein>
<gene>
    <name evidence="2" type="ORF">DEBR0S3_09208G</name>
    <name evidence="1" type="ORF">HII12_004390</name>
</gene>